<dbReference type="SUPFAM" id="SSF46626">
    <property type="entry name" value="Cytochrome c"/>
    <property type="match status" value="1"/>
</dbReference>
<sequence>MAVAMLGKSTVRNADPHNLIVSILDSIEARNWPRLESMQDMPGFASRLSNAELTDLASYLRASYGGQPGDVSADNVKALRAQAGKGR</sequence>
<dbReference type="AlphaFoldDB" id="A0A0C4YQV5"/>
<dbReference type="GO" id="GO:0009055">
    <property type="term" value="F:electron transfer activity"/>
    <property type="evidence" value="ECO:0007669"/>
    <property type="project" value="InterPro"/>
</dbReference>
<gene>
    <name evidence="1" type="ORF">RR42_s2808</name>
</gene>
<evidence type="ECO:0000313" key="2">
    <source>
        <dbReference type="Proteomes" id="UP000031843"/>
    </source>
</evidence>
<proteinExistence type="predicted"/>
<keyword evidence="2" id="KW-1185">Reference proteome</keyword>
<organism evidence="1 2">
    <name type="scientific">Cupriavidus basilensis</name>
    <dbReference type="NCBI Taxonomy" id="68895"/>
    <lineage>
        <taxon>Bacteria</taxon>
        <taxon>Pseudomonadati</taxon>
        <taxon>Pseudomonadota</taxon>
        <taxon>Betaproteobacteria</taxon>
        <taxon>Burkholderiales</taxon>
        <taxon>Burkholderiaceae</taxon>
        <taxon>Cupriavidus</taxon>
    </lineage>
</organism>
<dbReference type="InterPro" id="IPR036909">
    <property type="entry name" value="Cyt_c-like_dom_sf"/>
</dbReference>
<protein>
    <submittedName>
        <fullName evidence="1">Putative diheme cytochrome c-553</fullName>
    </submittedName>
</protein>
<dbReference type="STRING" id="68895.RR42_s2808"/>
<accession>A0A0C4YQV5</accession>
<evidence type="ECO:0000313" key="1">
    <source>
        <dbReference type="EMBL" id="AJG24389.1"/>
    </source>
</evidence>
<dbReference type="GO" id="GO:0020037">
    <property type="term" value="F:heme binding"/>
    <property type="evidence" value="ECO:0007669"/>
    <property type="project" value="InterPro"/>
</dbReference>
<name>A0A0C4YQV5_9BURK</name>
<dbReference type="Proteomes" id="UP000031843">
    <property type="component" value="Chromosome secondary"/>
</dbReference>
<dbReference type="KEGG" id="cbw:RR42_s2808"/>
<dbReference type="Gene3D" id="1.10.760.10">
    <property type="entry name" value="Cytochrome c-like domain"/>
    <property type="match status" value="1"/>
</dbReference>
<dbReference type="EMBL" id="CP010537">
    <property type="protein sequence ID" value="AJG24389.1"/>
    <property type="molecule type" value="Genomic_DNA"/>
</dbReference>
<reference evidence="1 2" key="1">
    <citation type="journal article" date="2015" name="Genome Announc.">
        <title>Complete Genome Sequence of Cupriavidus basilensis 4G11, Isolated from the Oak Ridge Field Research Center Site.</title>
        <authorList>
            <person name="Ray J."/>
            <person name="Waters R.J."/>
            <person name="Skerker J.M."/>
            <person name="Kuehl J.V."/>
            <person name="Price M.N."/>
            <person name="Huang J."/>
            <person name="Chakraborty R."/>
            <person name="Arkin A.P."/>
            <person name="Deutschbauer A."/>
        </authorList>
    </citation>
    <scope>NUCLEOTIDE SEQUENCE [LARGE SCALE GENOMIC DNA]</scope>
    <source>
        <strain evidence="1">4G11</strain>
    </source>
</reference>